<feature type="compositionally biased region" description="Polar residues" evidence="1">
    <location>
        <begin position="412"/>
        <end position="438"/>
    </location>
</feature>
<protein>
    <submittedName>
        <fullName evidence="2">Uncharacterized protein</fullName>
    </submittedName>
</protein>
<organism evidence="2 3">
    <name type="scientific">Penicillium diatomitis</name>
    <dbReference type="NCBI Taxonomy" id="2819901"/>
    <lineage>
        <taxon>Eukaryota</taxon>
        <taxon>Fungi</taxon>
        <taxon>Dikarya</taxon>
        <taxon>Ascomycota</taxon>
        <taxon>Pezizomycotina</taxon>
        <taxon>Eurotiomycetes</taxon>
        <taxon>Eurotiomycetidae</taxon>
        <taxon>Eurotiales</taxon>
        <taxon>Aspergillaceae</taxon>
        <taxon>Penicillium</taxon>
    </lineage>
</organism>
<dbReference type="Proteomes" id="UP001148312">
    <property type="component" value="Unassembled WGS sequence"/>
</dbReference>
<sequence>MADDSPDYKALFLQEKERRKQEEERRKQEEERRKHAENEGRREKERREQAESQRNQIEERTRRTTFLDFLRHCHNLLSRPLKVATPSRSTTGTIPLPKGKHCPTRLRPWTDCVRQQQAIYDRVCTYLQSTDESRAQLFPPVIALEELARRFALRPISSEQGIETYERIAVEDHVRDIISELCKIPAAREEFMLGDGVWFDNHTNALTESQVELDANHPPILRRPRPDQFCIHRVDGSTNSLLLTVEYKPPHKLSVETLRAGLRPMELWQEMVKCNTVPTDPVEKLRYNAERLIDSAMVQAYDVMIEEGRADAILTNGLARVLLHVPYDDPTTLLYHFCEPIAEIDEADLQDLRQPKTSIARVLCHCLRSFRSPTRDQEWRNSARMQLHVWETSFDHARSLIPDEELRKTPPHSENTSSPELTSSDYQPSSSPLESPTANGRRVPTRSQARCTPLSPQHRSQSPDSSGSDSNQATGRKRGFSQVTSSPSAQRAARQREPGNNQHNQSRHRDAQFCTQRCLLGLQSGGALDDRCPNVMLHRRSKDDLQHQITSEDLVRLLKAQLDENIDRCTPLGGCGAYGAPFKLSCITYGYTVVGKGTTSGLWKEVSREKEVYRILQKAQGSAVPVFLGTIDLAKIYFLHGAGGIRHMLVMGWGEKVWHRWS</sequence>
<evidence type="ECO:0000256" key="1">
    <source>
        <dbReference type="SAM" id="MobiDB-lite"/>
    </source>
</evidence>
<keyword evidence="3" id="KW-1185">Reference proteome</keyword>
<accession>A0A9W9WR48</accession>
<feature type="compositionally biased region" description="Basic and acidic residues" evidence="1">
    <location>
        <begin position="14"/>
        <end position="59"/>
    </location>
</feature>
<dbReference type="EMBL" id="JAPWDQ010000014">
    <property type="protein sequence ID" value="KAJ5471798.1"/>
    <property type="molecule type" value="Genomic_DNA"/>
</dbReference>
<reference evidence="2" key="1">
    <citation type="submission" date="2022-12" db="EMBL/GenBank/DDBJ databases">
        <authorList>
            <person name="Petersen C."/>
        </authorList>
    </citation>
    <scope>NUCLEOTIDE SEQUENCE</scope>
    <source>
        <strain evidence="2">IBT 30728</strain>
    </source>
</reference>
<feature type="compositionally biased region" description="Low complexity" evidence="1">
    <location>
        <begin position="460"/>
        <end position="470"/>
    </location>
</feature>
<proteinExistence type="predicted"/>
<evidence type="ECO:0000313" key="2">
    <source>
        <dbReference type="EMBL" id="KAJ5471798.1"/>
    </source>
</evidence>
<feature type="region of interest" description="Disordered" evidence="1">
    <location>
        <begin position="1"/>
        <end position="59"/>
    </location>
</feature>
<evidence type="ECO:0000313" key="3">
    <source>
        <dbReference type="Proteomes" id="UP001148312"/>
    </source>
</evidence>
<dbReference type="RefSeq" id="XP_056786344.1">
    <property type="nucleotide sequence ID" value="XM_056938336.1"/>
</dbReference>
<comment type="caution">
    <text evidence="2">The sequence shown here is derived from an EMBL/GenBank/DDBJ whole genome shotgun (WGS) entry which is preliminary data.</text>
</comment>
<feature type="compositionally biased region" description="Polar residues" evidence="1">
    <location>
        <begin position="445"/>
        <end position="459"/>
    </location>
</feature>
<dbReference type="GeneID" id="81628586"/>
<gene>
    <name evidence="2" type="ORF">N7539_008741</name>
</gene>
<reference evidence="2" key="2">
    <citation type="journal article" date="2023" name="IMA Fungus">
        <title>Comparative genomic study of the Penicillium genus elucidates a diverse pangenome and 15 lateral gene transfer events.</title>
        <authorList>
            <person name="Petersen C."/>
            <person name="Sorensen T."/>
            <person name="Nielsen M.R."/>
            <person name="Sondergaard T.E."/>
            <person name="Sorensen J.L."/>
            <person name="Fitzpatrick D.A."/>
            <person name="Frisvad J.C."/>
            <person name="Nielsen K.L."/>
        </authorList>
    </citation>
    <scope>NUCLEOTIDE SEQUENCE</scope>
    <source>
        <strain evidence="2">IBT 30728</strain>
    </source>
</reference>
<dbReference type="AlphaFoldDB" id="A0A9W9WR48"/>
<name>A0A9W9WR48_9EURO</name>
<feature type="region of interest" description="Disordered" evidence="1">
    <location>
        <begin position="403"/>
        <end position="508"/>
    </location>
</feature>